<dbReference type="InterPro" id="IPR017937">
    <property type="entry name" value="Thioredoxin_CS"/>
</dbReference>
<evidence type="ECO:0000256" key="2">
    <source>
        <dbReference type="ARBA" id="ARBA00004319"/>
    </source>
</evidence>
<dbReference type="CDD" id="cd02961">
    <property type="entry name" value="PDI_a_family"/>
    <property type="match status" value="1"/>
</dbReference>
<keyword evidence="9" id="KW-1133">Transmembrane helix</keyword>
<dbReference type="VEuPathDB" id="GiardiaDB:GMRT_12939"/>
<keyword evidence="9" id="KW-0812">Transmembrane</keyword>
<dbReference type="EMBL" id="MG708261">
    <property type="protein sequence ID" value="AXQ17145.1"/>
    <property type="molecule type" value="Genomic_DNA"/>
</dbReference>
<dbReference type="Pfam" id="PF13848">
    <property type="entry name" value="Thioredoxin_6"/>
    <property type="match status" value="1"/>
</dbReference>
<dbReference type="SUPFAM" id="SSF52833">
    <property type="entry name" value="Thioredoxin-like"/>
    <property type="match status" value="2"/>
</dbReference>
<reference evidence="12" key="1">
    <citation type="submission" date="2017-12" db="EMBL/GenBank/DDBJ databases">
        <title>Evolution of oxygen defenses in diplomonads: an ancestral core extended with laterally acquired functions.</title>
        <authorList>
            <person name="Jimenez-Gonzalez A."/>
            <person name="Xu F."/>
            <person name="Andersson J.O."/>
        </authorList>
    </citation>
    <scope>NUCLEOTIDE SEQUENCE</scope>
</reference>
<feature type="signal peptide" evidence="10">
    <location>
        <begin position="1"/>
        <end position="17"/>
    </location>
</feature>
<feature type="domain" description="Thioredoxin" evidence="11">
    <location>
        <begin position="5"/>
        <end position="115"/>
    </location>
</feature>
<dbReference type="EC" id="5.3.4.1" evidence="4"/>
<dbReference type="Proteomes" id="UP000315496">
    <property type="component" value="Chromosome 2"/>
</dbReference>
<dbReference type="GO" id="GO:0003756">
    <property type="term" value="F:protein disulfide isomerase activity"/>
    <property type="evidence" value="ECO:0007669"/>
    <property type="project" value="UniProtKB-EC"/>
</dbReference>
<comment type="catalytic activity">
    <reaction evidence="1">
        <text>Catalyzes the rearrangement of -S-S- bonds in proteins.</text>
        <dbReference type="EC" id="5.3.4.1"/>
    </reaction>
</comment>
<evidence type="ECO:0000256" key="4">
    <source>
        <dbReference type="ARBA" id="ARBA00012723"/>
    </source>
</evidence>
<dbReference type="OrthoDB" id="74910at2759"/>
<evidence type="ECO:0000313" key="12">
    <source>
        <dbReference type="EMBL" id="AXQ17145.1"/>
    </source>
</evidence>
<reference evidence="13 14" key="2">
    <citation type="submission" date="2019-05" db="EMBL/GenBank/DDBJ databases">
        <title>The compact genome of Giardia muris reveals important steps in the evolution of intestinal protozoan parasites.</title>
        <authorList>
            <person name="Xu F."/>
            <person name="Jimenez-Gonzalez A."/>
            <person name="Einarsson E."/>
            <person name="Astvaldsson A."/>
            <person name="Peirasmaki D."/>
            <person name="Eckmann L."/>
            <person name="Andersson J.O."/>
            <person name="Svard S.G."/>
            <person name="Jerlstrom-Hultqvist J."/>
        </authorList>
    </citation>
    <scope>NUCLEOTIDE SEQUENCE [LARGE SCALE GENOMIC DNA]</scope>
    <source>
        <strain evidence="13 14">Roberts-Thomson</strain>
    </source>
</reference>
<keyword evidence="5" id="KW-0256">Endoplasmic reticulum</keyword>
<evidence type="ECO:0000259" key="11">
    <source>
        <dbReference type="PROSITE" id="PS51352"/>
    </source>
</evidence>
<dbReference type="InterPro" id="IPR013766">
    <property type="entry name" value="Thioredoxin_domain"/>
</dbReference>
<dbReference type="InterPro" id="IPR036249">
    <property type="entry name" value="Thioredoxin-like_sf"/>
</dbReference>
<dbReference type="AlphaFoldDB" id="A0A3S7RNE6"/>
<accession>A0A3S7RNE6</accession>
<feature type="transmembrane region" description="Helical" evidence="9">
    <location>
        <begin position="379"/>
        <end position="402"/>
    </location>
</feature>
<evidence type="ECO:0000256" key="6">
    <source>
        <dbReference type="ARBA" id="ARBA00023235"/>
    </source>
</evidence>
<comment type="subcellular location">
    <subcellularLocation>
        <location evidence="2">Endoplasmic reticulum lumen</location>
    </subcellularLocation>
</comment>
<evidence type="ECO:0000256" key="8">
    <source>
        <dbReference type="SAM" id="MobiDB-lite"/>
    </source>
</evidence>
<feature type="chain" id="PRO_5033400231" description="protein disulfide-isomerase" evidence="10">
    <location>
        <begin position="18"/>
        <end position="443"/>
    </location>
</feature>
<evidence type="ECO:0000256" key="1">
    <source>
        <dbReference type="ARBA" id="ARBA00001182"/>
    </source>
</evidence>
<evidence type="ECO:0000256" key="7">
    <source>
        <dbReference type="ARBA" id="ARBA00023284"/>
    </source>
</evidence>
<protein>
    <recommendedName>
        <fullName evidence="4">protein disulfide-isomerase</fullName>
        <ecNumber evidence="4">5.3.4.1</ecNumber>
    </recommendedName>
</protein>
<dbReference type="PROSITE" id="PS00194">
    <property type="entry name" value="THIOREDOXIN_1"/>
    <property type="match status" value="1"/>
</dbReference>
<evidence type="ECO:0000256" key="3">
    <source>
        <dbReference type="ARBA" id="ARBA00006347"/>
    </source>
</evidence>
<dbReference type="PANTHER" id="PTHR18929">
    <property type="entry name" value="PROTEIN DISULFIDE ISOMERASE"/>
    <property type="match status" value="1"/>
</dbReference>
<dbReference type="Gene3D" id="3.40.30.10">
    <property type="entry name" value="Glutaredoxin"/>
    <property type="match status" value="2"/>
</dbReference>
<organism evidence="12">
    <name type="scientific">Giardia muris</name>
    <dbReference type="NCBI Taxonomy" id="5742"/>
    <lineage>
        <taxon>Eukaryota</taxon>
        <taxon>Metamonada</taxon>
        <taxon>Diplomonadida</taxon>
        <taxon>Hexamitidae</taxon>
        <taxon>Giardiinae</taxon>
        <taxon>Giardia</taxon>
    </lineage>
</organism>
<dbReference type="Pfam" id="PF00085">
    <property type="entry name" value="Thioredoxin"/>
    <property type="match status" value="1"/>
</dbReference>
<name>A0A3S7RNE6_GIAMU</name>
<evidence type="ECO:0000256" key="9">
    <source>
        <dbReference type="SAM" id="Phobius"/>
    </source>
</evidence>
<dbReference type="PROSITE" id="PS51352">
    <property type="entry name" value="THIOREDOXIN_2"/>
    <property type="match status" value="1"/>
</dbReference>
<dbReference type="PRINTS" id="PR00421">
    <property type="entry name" value="THIOREDOXIN"/>
</dbReference>
<dbReference type="GO" id="GO:0005788">
    <property type="term" value="C:endoplasmic reticulum lumen"/>
    <property type="evidence" value="ECO:0007669"/>
    <property type="project" value="UniProtKB-SubCell"/>
</dbReference>
<gene>
    <name evidence="12" type="ORF">GM_12939</name>
    <name evidence="13" type="ORF">GMRT_12939</name>
</gene>
<evidence type="ECO:0000313" key="14">
    <source>
        <dbReference type="Proteomes" id="UP000315496"/>
    </source>
</evidence>
<feature type="region of interest" description="Disordered" evidence="8">
    <location>
        <begin position="406"/>
        <end position="443"/>
    </location>
</feature>
<dbReference type="GO" id="GO:0034976">
    <property type="term" value="P:response to endoplasmic reticulum stress"/>
    <property type="evidence" value="ECO:0007669"/>
    <property type="project" value="TreeGrafter"/>
</dbReference>
<evidence type="ECO:0000313" key="13">
    <source>
        <dbReference type="EMBL" id="TNJ29088.1"/>
    </source>
</evidence>
<keyword evidence="7" id="KW-0676">Redox-active center</keyword>
<sequence length="443" mass="49589">MLLWLLSLVTAEVLVLTKDNIDSQLAEHENLFVKFFAPWCGHCKRLAPTWEEMSNEFTVMPVCEIDCTAETELCAKYGVSGYPTIKLLQSSGAVIDYDGGREKDEMMTWAEAMLKPALVEYDSADDARAKGEASGKSTYYVLEGPILKDIHEDFFAPLKGKHFFGFVKGVEEKLYAIRDGVRIDFKGKFDRHSVQKFLRQNRHSFFPELGTDNFQELLQTPGHNLTFLAIDPSKHDTIRRYISEFAKKLMLSENDPNKFVTDKYTLSYLDGVRWAQFVETFNGIKTEDLPQLIIYDVLNGPKKYYTAPISEDNIVGDITNFLRKHKAGALQPSYIDKEDKERAEAAKKAGKAEAEYVPSGVGATDRIVAYFNDLLTTNFPLFVATCLIGTCIILSLIVACCCTGKKTKAKKPVAKKSGSPSAGRSPKSDKKKKGANATKEQSQ</sequence>
<proteinExistence type="inferred from homology"/>
<keyword evidence="10" id="KW-0732">Signal</keyword>
<dbReference type="GO" id="GO:0006457">
    <property type="term" value="P:protein folding"/>
    <property type="evidence" value="ECO:0007669"/>
    <property type="project" value="TreeGrafter"/>
</dbReference>
<comment type="similarity">
    <text evidence="3">Belongs to the protein disulfide isomerase family.</text>
</comment>
<keyword evidence="9" id="KW-0472">Membrane</keyword>
<evidence type="ECO:0000256" key="10">
    <source>
        <dbReference type="SAM" id="SignalP"/>
    </source>
</evidence>
<dbReference type="PANTHER" id="PTHR18929:SF132">
    <property type="entry name" value="PROTEIN DISULFIDE-ISOMERASE A3"/>
    <property type="match status" value="1"/>
</dbReference>
<dbReference type="EMBL" id="VDLU01000002">
    <property type="protein sequence ID" value="TNJ29088.1"/>
    <property type="molecule type" value="Genomic_DNA"/>
</dbReference>
<keyword evidence="14" id="KW-1185">Reference proteome</keyword>
<keyword evidence="6 12" id="KW-0413">Isomerase</keyword>
<evidence type="ECO:0000256" key="5">
    <source>
        <dbReference type="ARBA" id="ARBA00022824"/>
    </source>
</evidence>